<organism evidence="3 4">
    <name type="scientific">Saponaria officinalis</name>
    <name type="common">Common soapwort</name>
    <name type="synonym">Lychnis saponaria</name>
    <dbReference type="NCBI Taxonomy" id="3572"/>
    <lineage>
        <taxon>Eukaryota</taxon>
        <taxon>Viridiplantae</taxon>
        <taxon>Streptophyta</taxon>
        <taxon>Embryophyta</taxon>
        <taxon>Tracheophyta</taxon>
        <taxon>Spermatophyta</taxon>
        <taxon>Magnoliopsida</taxon>
        <taxon>eudicotyledons</taxon>
        <taxon>Gunneridae</taxon>
        <taxon>Pentapetalae</taxon>
        <taxon>Caryophyllales</taxon>
        <taxon>Caryophyllaceae</taxon>
        <taxon>Caryophylleae</taxon>
        <taxon>Saponaria</taxon>
    </lineage>
</organism>
<evidence type="ECO:0000313" key="4">
    <source>
        <dbReference type="Proteomes" id="UP001443914"/>
    </source>
</evidence>
<feature type="compositionally biased region" description="Polar residues" evidence="1">
    <location>
        <begin position="1"/>
        <end position="18"/>
    </location>
</feature>
<dbReference type="Pfam" id="PF05678">
    <property type="entry name" value="VQ"/>
    <property type="match status" value="1"/>
</dbReference>
<dbReference type="Proteomes" id="UP001443914">
    <property type="component" value="Unassembled WGS sequence"/>
</dbReference>
<feature type="domain" description="VQ" evidence="2">
    <location>
        <begin position="176"/>
        <end position="203"/>
    </location>
</feature>
<feature type="region of interest" description="Disordered" evidence="1">
    <location>
        <begin position="348"/>
        <end position="390"/>
    </location>
</feature>
<evidence type="ECO:0000313" key="3">
    <source>
        <dbReference type="EMBL" id="KAK9678622.1"/>
    </source>
</evidence>
<protein>
    <recommendedName>
        <fullName evidence="2">VQ domain-containing protein</fullName>
    </recommendedName>
</protein>
<feature type="compositionally biased region" description="Low complexity" evidence="1">
    <location>
        <begin position="69"/>
        <end position="98"/>
    </location>
</feature>
<feature type="region of interest" description="Disordered" evidence="1">
    <location>
        <begin position="1"/>
        <end position="29"/>
    </location>
</feature>
<dbReference type="EMBL" id="JBDFQZ010000011">
    <property type="protein sequence ID" value="KAK9678622.1"/>
    <property type="molecule type" value="Genomic_DNA"/>
</dbReference>
<dbReference type="InterPro" id="IPR008889">
    <property type="entry name" value="VQ"/>
</dbReference>
<evidence type="ECO:0000259" key="2">
    <source>
        <dbReference type="Pfam" id="PF05678"/>
    </source>
</evidence>
<dbReference type="InterPro" id="IPR039609">
    <property type="entry name" value="VQ_15/22"/>
</dbReference>
<reference evidence="3" key="1">
    <citation type="submission" date="2024-03" db="EMBL/GenBank/DDBJ databases">
        <title>WGS assembly of Saponaria officinalis var. Norfolk2.</title>
        <authorList>
            <person name="Jenkins J."/>
            <person name="Shu S."/>
            <person name="Grimwood J."/>
            <person name="Barry K."/>
            <person name="Goodstein D."/>
            <person name="Schmutz J."/>
            <person name="Leebens-Mack J."/>
            <person name="Osbourn A."/>
        </authorList>
    </citation>
    <scope>NUCLEOTIDE SEQUENCE [LARGE SCALE GENOMIC DNA]</scope>
    <source>
        <strain evidence="3">JIC</strain>
    </source>
</reference>
<gene>
    <name evidence="3" type="ORF">RND81_11G223700</name>
</gene>
<feature type="region of interest" description="Disordered" evidence="1">
    <location>
        <begin position="129"/>
        <end position="181"/>
    </location>
</feature>
<comment type="caution">
    <text evidence="3">The sequence shown here is derived from an EMBL/GenBank/DDBJ whole genome shotgun (WGS) entry which is preliminary data.</text>
</comment>
<feature type="region of interest" description="Disordered" evidence="1">
    <location>
        <begin position="65"/>
        <end position="98"/>
    </location>
</feature>
<name>A0AAW1HQE5_SAPOF</name>
<feature type="compositionally biased region" description="Polar residues" evidence="1">
    <location>
        <begin position="129"/>
        <end position="141"/>
    </location>
</feature>
<dbReference type="PANTHER" id="PTHR33179:SF4">
    <property type="entry name" value="VQ MOTIF-CONTAINING PROTEIN"/>
    <property type="match status" value="1"/>
</dbReference>
<keyword evidence="4" id="KW-1185">Reference proteome</keyword>
<dbReference type="AlphaFoldDB" id="A0AAW1HQE5"/>
<proteinExistence type="predicted"/>
<evidence type="ECO:0000256" key="1">
    <source>
        <dbReference type="SAM" id="MobiDB-lite"/>
    </source>
</evidence>
<accession>A0AAW1HQE5</accession>
<sequence>MGDMDSVNSGSIHSSSTCGGDDQEFDSRATVGGGSMAAFFNPSSLPSFHNTVPFHHTFDLPTFSQSFPNNNNNNHNFNNNNNNDYNNNNNNNNNNNINDLGMVWPEKYNSIIKQSNVSNYSLVDDPKNCTSTGFNPTQNPLPTERVSTESTPGSSDHPGPGGGGRNPKKRSRASRRAPTTVLTTDTNNFRQMVQEFTGIPAPPFSGRARLDLFGGLGIPFPRTSSTHLPGSLLLDVSNSEMQQQQQPPFILRPFPQKINQNHPNHTIQCQLGQPEHGTRSHGPNATTGSQLNEFALGHVTTTTTTTITTTGATTTVHSGNMIMSALNNDRLPLQRQVNATDDDVGVNFNNGSNKRGGNGGNCLENSHHASVGRSGSEGMMDSWICSSSDN</sequence>
<dbReference type="PANTHER" id="PTHR33179">
    <property type="entry name" value="VQ MOTIF-CONTAINING PROTEIN"/>
    <property type="match status" value="1"/>
</dbReference>
<feature type="compositionally biased region" description="Basic residues" evidence="1">
    <location>
        <begin position="166"/>
        <end position="175"/>
    </location>
</feature>